<gene>
    <name evidence="1" type="ORF">QYF68_04030</name>
</gene>
<name>A0ABT8H8B4_MYCAO</name>
<sequence length="369" mass="37544">MTTVVEVGPGAVVGPEPAPPEWVSVALDCIDDPLALLDERPVEVSALWRDVLAAVTAGRTGPLVLVVPTWWPSGRVDVVAAAAGTVVPGVVVRQRSSLSDDDGERTLVELSADFAVVRSPGTGCLVVARGDTGRHLESATSVLVDVPAGVAPLPPAVCARLRQLGTALSYLEHSGIRDAAVAAVSGPGRRPRVPRPGRGVMAVLAGTAVTALAAGGGWAAQTLSPSPPADSATRMLIEGRVAVAVPAQWTAQRLTTGPGSARVRVAAVGGSPALHITQSVGTAEGVAESLRRAIESEPAGVFVDFDPSGERGGRPAVTYVERRAGSETRWSVVVDGDLRIAVGCQSAPGSAAAVEEVCAQAVRSAHAVK</sequence>
<dbReference type="RefSeq" id="WP_208675504.1">
    <property type="nucleotide sequence ID" value="NZ_CP070380.1"/>
</dbReference>
<proteinExistence type="predicted"/>
<keyword evidence="2" id="KW-1185">Reference proteome</keyword>
<evidence type="ECO:0000313" key="1">
    <source>
        <dbReference type="EMBL" id="MDN4516994.1"/>
    </source>
</evidence>
<reference evidence="1" key="1">
    <citation type="submission" date="2023-07" db="EMBL/GenBank/DDBJ databases">
        <title>Degradation of tert-butanol by M. austroafricanum TBA100.</title>
        <authorList>
            <person name="Helbich S."/>
            <person name="Vainshtein Y."/>
        </authorList>
    </citation>
    <scope>NUCLEOTIDE SEQUENCE</scope>
    <source>
        <strain evidence="1">TBA100</strain>
    </source>
</reference>
<dbReference type="EMBL" id="JAUHTC010000018">
    <property type="protein sequence ID" value="MDN4516994.1"/>
    <property type="molecule type" value="Genomic_DNA"/>
</dbReference>
<dbReference type="InterPro" id="IPR023840">
    <property type="entry name" value="T7SS_Rv3446c"/>
</dbReference>
<accession>A0ABT8H8B4</accession>
<comment type="caution">
    <text evidence="1">The sequence shown here is derived from an EMBL/GenBank/DDBJ whole genome shotgun (WGS) entry which is preliminary data.</text>
</comment>
<dbReference type="Proteomes" id="UP001172687">
    <property type="component" value="Unassembled WGS sequence"/>
</dbReference>
<dbReference type="NCBIfam" id="TIGR03931">
    <property type="entry name" value="T7SS_Rv3446c"/>
    <property type="match status" value="1"/>
</dbReference>
<protein>
    <submittedName>
        <fullName evidence="1">Type VII secretion-associated protein</fullName>
    </submittedName>
</protein>
<evidence type="ECO:0000313" key="2">
    <source>
        <dbReference type="Proteomes" id="UP001172687"/>
    </source>
</evidence>
<organism evidence="1 2">
    <name type="scientific">Mycolicibacterium austroafricanum</name>
    <name type="common">Mycobacterium austroafricanum</name>
    <dbReference type="NCBI Taxonomy" id="39687"/>
    <lineage>
        <taxon>Bacteria</taxon>
        <taxon>Bacillati</taxon>
        <taxon>Actinomycetota</taxon>
        <taxon>Actinomycetes</taxon>
        <taxon>Mycobacteriales</taxon>
        <taxon>Mycobacteriaceae</taxon>
        <taxon>Mycolicibacterium</taxon>
    </lineage>
</organism>